<comment type="function">
    <text evidence="1">Could be involved in insertion of integral membrane proteins into the membrane.</text>
</comment>
<dbReference type="PANTHER" id="PTHR33383">
    <property type="entry name" value="MEMBRANE PROTEIN INSERTION EFFICIENCY FACTOR-RELATED"/>
    <property type="match status" value="1"/>
</dbReference>
<dbReference type="GO" id="GO:0005886">
    <property type="term" value="C:plasma membrane"/>
    <property type="evidence" value="ECO:0007669"/>
    <property type="project" value="UniProtKB-SubCell"/>
</dbReference>
<protein>
    <recommendedName>
        <fullName evidence="1">Putative membrane protein insertion efficiency factor</fullName>
    </recommendedName>
</protein>
<keyword evidence="1" id="KW-0472">Membrane</keyword>
<dbReference type="InterPro" id="IPR002696">
    <property type="entry name" value="Membr_insert_effic_factor_YidD"/>
</dbReference>
<organism evidence="3 4">
    <name type="scientific">Gloeobacter kilaueensis (strain ATCC BAA-2537 / CCAP 1431/1 / ULC 316 / JS1)</name>
    <dbReference type="NCBI Taxonomy" id="1183438"/>
    <lineage>
        <taxon>Bacteria</taxon>
        <taxon>Bacillati</taxon>
        <taxon>Cyanobacteriota</taxon>
        <taxon>Cyanophyceae</taxon>
        <taxon>Gloeobacterales</taxon>
        <taxon>Gloeobacteraceae</taxon>
        <taxon>Gloeobacter</taxon>
    </lineage>
</organism>
<dbReference type="AlphaFoldDB" id="U5QHW3"/>
<evidence type="ECO:0000313" key="4">
    <source>
        <dbReference type="Proteomes" id="UP000017396"/>
    </source>
</evidence>
<dbReference type="HOGENOM" id="CLU_144811_6_0_3"/>
<evidence type="ECO:0000256" key="2">
    <source>
        <dbReference type="SAM" id="MobiDB-lite"/>
    </source>
</evidence>
<comment type="subcellular location">
    <subcellularLocation>
        <location evidence="1">Cell inner membrane</location>
        <topology evidence="1">Peripheral membrane protein</topology>
        <orientation evidence="1">Cytoplasmic side</orientation>
    </subcellularLocation>
</comment>
<dbReference type="eggNOG" id="COG0759">
    <property type="taxonomic scope" value="Bacteria"/>
</dbReference>
<evidence type="ECO:0000256" key="1">
    <source>
        <dbReference type="HAMAP-Rule" id="MF_00386"/>
    </source>
</evidence>
<dbReference type="NCBIfam" id="TIGR00278">
    <property type="entry name" value="membrane protein insertion efficiency factor YidD"/>
    <property type="match status" value="1"/>
</dbReference>
<accession>U5QHW3</accession>
<proteinExistence type="inferred from homology"/>
<comment type="similarity">
    <text evidence="1">Belongs to the UPF0161 family.</text>
</comment>
<dbReference type="RefSeq" id="WP_023173612.1">
    <property type="nucleotide sequence ID" value="NC_022600.1"/>
</dbReference>
<dbReference type="PANTHER" id="PTHR33383:SF1">
    <property type="entry name" value="MEMBRANE PROTEIN INSERTION EFFICIENCY FACTOR-RELATED"/>
    <property type="match status" value="1"/>
</dbReference>
<dbReference type="HAMAP" id="MF_00386">
    <property type="entry name" value="UPF0161_YidD"/>
    <property type="match status" value="1"/>
</dbReference>
<dbReference type="OrthoDB" id="9801753at2"/>
<dbReference type="Pfam" id="PF01809">
    <property type="entry name" value="YidD"/>
    <property type="match status" value="1"/>
</dbReference>
<dbReference type="SMART" id="SM01234">
    <property type="entry name" value="Haemolytic"/>
    <property type="match status" value="1"/>
</dbReference>
<dbReference type="Proteomes" id="UP000017396">
    <property type="component" value="Chromosome"/>
</dbReference>
<name>U5QHW3_GLOK1</name>
<evidence type="ECO:0000313" key="3">
    <source>
        <dbReference type="EMBL" id="AGY58458.1"/>
    </source>
</evidence>
<dbReference type="STRING" id="1183438.GKIL_2212"/>
<feature type="region of interest" description="Disordered" evidence="2">
    <location>
        <begin position="63"/>
        <end position="85"/>
    </location>
</feature>
<keyword evidence="1" id="KW-0997">Cell inner membrane</keyword>
<reference evidence="3 4" key="1">
    <citation type="journal article" date="2013" name="PLoS ONE">
        <title>Cultivation and Complete Genome Sequencing of Gloeobacter kilaueensis sp. nov., from a Lava Cave in Kilauea Caldera, Hawai'i.</title>
        <authorList>
            <person name="Saw J.H."/>
            <person name="Schatz M."/>
            <person name="Brown M.V."/>
            <person name="Kunkel D.D."/>
            <person name="Foster J.S."/>
            <person name="Shick H."/>
            <person name="Christensen S."/>
            <person name="Hou S."/>
            <person name="Wan X."/>
            <person name="Donachie S.P."/>
        </authorList>
    </citation>
    <scope>NUCLEOTIDE SEQUENCE [LARGE SCALE GENOMIC DNA]</scope>
    <source>
        <strain evidence="4">JS</strain>
    </source>
</reference>
<keyword evidence="1" id="KW-1003">Cell membrane</keyword>
<gene>
    <name evidence="3" type="ORF">GKIL_2212</name>
</gene>
<dbReference type="KEGG" id="glj:GKIL_2212"/>
<sequence>MMPTRRVATGAIRFYQRFLSPLTPPSCRFVPTCSEYTRQAIDRFGVIRGVWLGSRRLCRCHPWHPGGYDPVPENLDKPRMPEPGR</sequence>
<keyword evidence="4" id="KW-1185">Reference proteome</keyword>
<dbReference type="EMBL" id="CP003587">
    <property type="protein sequence ID" value="AGY58458.1"/>
    <property type="molecule type" value="Genomic_DNA"/>
</dbReference>
<dbReference type="PATRIC" id="fig|1183438.3.peg.2171"/>
<feature type="compositionally biased region" description="Basic and acidic residues" evidence="2">
    <location>
        <begin position="74"/>
        <end position="85"/>
    </location>
</feature>